<feature type="non-terminal residue" evidence="1">
    <location>
        <position position="1"/>
    </location>
</feature>
<dbReference type="Gene3D" id="3.10.100.10">
    <property type="entry name" value="Mannose-Binding Protein A, subunit A"/>
    <property type="match status" value="1"/>
</dbReference>
<organism evidence="1 2">
    <name type="scientific">Sinanodonta woodiana</name>
    <name type="common">Chinese pond mussel</name>
    <name type="synonym">Anodonta woodiana</name>
    <dbReference type="NCBI Taxonomy" id="1069815"/>
    <lineage>
        <taxon>Eukaryota</taxon>
        <taxon>Metazoa</taxon>
        <taxon>Spiralia</taxon>
        <taxon>Lophotrochozoa</taxon>
        <taxon>Mollusca</taxon>
        <taxon>Bivalvia</taxon>
        <taxon>Autobranchia</taxon>
        <taxon>Heteroconchia</taxon>
        <taxon>Palaeoheterodonta</taxon>
        <taxon>Unionida</taxon>
        <taxon>Unionoidea</taxon>
        <taxon>Unionidae</taxon>
        <taxon>Unioninae</taxon>
        <taxon>Sinanodonta</taxon>
    </lineage>
</organism>
<dbReference type="EMBL" id="JBJQND010000007">
    <property type="protein sequence ID" value="KAL3871269.1"/>
    <property type="molecule type" value="Genomic_DNA"/>
</dbReference>
<evidence type="ECO:0000313" key="1">
    <source>
        <dbReference type="EMBL" id="KAL3871269.1"/>
    </source>
</evidence>
<dbReference type="InterPro" id="IPR036383">
    <property type="entry name" value="TSP1_rpt_sf"/>
</dbReference>
<feature type="non-terminal residue" evidence="1">
    <location>
        <position position="110"/>
    </location>
</feature>
<dbReference type="AlphaFoldDB" id="A0ABD3WBJ5"/>
<keyword evidence="2" id="KW-1185">Reference proteome</keyword>
<dbReference type="SUPFAM" id="SSF56436">
    <property type="entry name" value="C-type lectin-like"/>
    <property type="match status" value="1"/>
</dbReference>
<dbReference type="InterPro" id="IPR016186">
    <property type="entry name" value="C-type_lectin-like/link_sf"/>
</dbReference>
<dbReference type="Proteomes" id="UP001634394">
    <property type="component" value="Unassembled WGS sequence"/>
</dbReference>
<dbReference type="InterPro" id="IPR016187">
    <property type="entry name" value="CTDL_fold"/>
</dbReference>
<accession>A0ABD3WBJ5</accession>
<name>A0ABD3WBJ5_SINWO</name>
<proteinExistence type="predicted"/>
<dbReference type="Pfam" id="PF00090">
    <property type="entry name" value="TSP_1"/>
    <property type="match status" value="1"/>
</dbReference>
<reference evidence="1 2" key="1">
    <citation type="submission" date="2024-11" db="EMBL/GenBank/DDBJ databases">
        <title>Chromosome-level genome assembly of the freshwater bivalve Anodonta woodiana.</title>
        <authorList>
            <person name="Chen X."/>
        </authorList>
    </citation>
    <scope>NUCLEOTIDE SEQUENCE [LARGE SCALE GENOMIC DNA]</scope>
    <source>
        <strain evidence="1">MN2024</strain>
        <tissue evidence="1">Gills</tissue>
    </source>
</reference>
<dbReference type="PROSITE" id="PS50092">
    <property type="entry name" value="TSP1"/>
    <property type="match status" value="1"/>
</dbReference>
<protein>
    <submittedName>
        <fullName evidence="1">Uncharacterized protein</fullName>
    </submittedName>
</protein>
<gene>
    <name evidence="1" type="ORF">ACJMK2_039276</name>
</gene>
<dbReference type="SUPFAM" id="SSF82895">
    <property type="entry name" value="TSP-1 type 1 repeat"/>
    <property type="match status" value="1"/>
</dbReference>
<comment type="caution">
    <text evidence="1">The sequence shown here is derived from an EMBL/GenBank/DDBJ whole genome shotgun (WGS) entry which is preliminary data.</text>
</comment>
<dbReference type="Gene3D" id="2.20.100.10">
    <property type="entry name" value="Thrombospondin type-1 (TSP1) repeat"/>
    <property type="match status" value="1"/>
</dbReference>
<sequence>CSSSCGGGVKNRVRTCTNPTPAEGGNYCVGDALECVKCRDRSCPAMAFCDYGWNHYYGSCYLFVDSIQSSRSWTDAQAFCESASSSLIHIDDWKEFKFIQGVLLQVHEKR</sequence>
<dbReference type="InterPro" id="IPR000884">
    <property type="entry name" value="TSP1_rpt"/>
</dbReference>
<evidence type="ECO:0000313" key="2">
    <source>
        <dbReference type="Proteomes" id="UP001634394"/>
    </source>
</evidence>